<geneLocation type="plasmid" evidence="1 2">
    <name>unnamed1</name>
</geneLocation>
<gene>
    <name evidence="1" type="ORF">EXE63_00910</name>
</gene>
<dbReference type="EMBL" id="CP038797">
    <property type="protein sequence ID" value="QIV79635.1"/>
    <property type="molecule type" value="Genomic_DNA"/>
</dbReference>
<evidence type="ECO:0000313" key="1">
    <source>
        <dbReference type="EMBL" id="QIV79635.1"/>
    </source>
</evidence>
<dbReference type="AlphaFoldDB" id="A0A6H0RZY9"/>
<name>A0A6H0RZY9_9MYCO</name>
<dbReference type="Proteomes" id="UP000501849">
    <property type="component" value="Plasmid unnamed1"/>
</dbReference>
<keyword evidence="2" id="KW-1185">Reference proteome</keyword>
<dbReference type="RefSeq" id="WP_168140418.1">
    <property type="nucleotide sequence ID" value="NZ_CP038797.1"/>
</dbReference>
<organism evidence="1 2">
    <name type="scientific">Mycolicibacterium frederiksbergense</name>
    <dbReference type="NCBI Taxonomy" id="117567"/>
    <lineage>
        <taxon>Bacteria</taxon>
        <taxon>Bacillati</taxon>
        <taxon>Actinomycetota</taxon>
        <taxon>Actinomycetes</taxon>
        <taxon>Mycobacteriales</taxon>
        <taxon>Mycobacteriaceae</taxon>
        <taxon>Mycolicibacterium</taxon>
    </lineage>
</organism>
<reference evidence="1 2" key="1">
    <citation type="submission" date="2019-04" db="EMBL/GenBank/DDBJ databases">
        <title>Draft, Whole-Genome Sequence of the Anthracene-degrading Mycobacterium frederiksbergense LB501T, Isolated from a Polycyclic Aromatic Hydrocarbon (PAH)-Contaminated Soil.</title>
        <authorList>
            <person name="Augelletti F."/>
        </authorList>
    </citation>
    <scope>NUCLEOTIDE SEQUENCE [LARGE SCALE GENOMIC DNA]</scope>
    <source>
        <strain evidence="1 2">LB 501T</strain>
        <plasmid evidence="1 2">unnamed1</plasmid>
    </source>
</reference>
<keyword evidence="1" id="KW-0614">Plasmid</keyword>
<protein>
    <submittedName>
        <fullName evidence="1">Uncharacterized protein</fullName>
    </submittedName>
</protein>
<accession>A0A6H0RZY9</accession>
<proteinExistence type="predicted"/>
<dbReference type="KEGG" id="mfre:EXE63_00910"/>
<evidence type="ECO:0000313" key="2">
    <source>
        <dbReference type="Proteomes" id="UP000501849"/>
    </source>
</evidence>
<sequence>MTEEALLEQARRAAAELDRRWFADFAEICDFAEVLIALDFLPAPGDVVEYFRKPWRYTVEHELWERSGRPSDVDGAVGEVLVALWDAGGRGDAALVLAPDRV</sequence>